<reference evidence="1 2" key="1">
    <citation type="submission" date="2016-01" db="EMBL/GenBank/DDBJ databases">
        <authorList>
            <person name="Oliw E.H."/>
        </authorList>
    </citation>
    <scope>NUCLEOTIDE SEQUENCE [LARGE SCALE GENOMIC DNA]</scope>
    <source>
        <strain evidence="1 2">CMW7705B</strain>
    </source>
</reference>
<evidence type="ECO:0000313" key="2">
    <source>
        <dbReference type="Proteomes" id="UP000070065"/>
    </source>
</evidence>
<dbReference type="Proteomes" id="UP000070065">
    <property type="component" value="Unassembled WGS sequence"/>
</dbReference>
<dbReference type="PATRIC" id="fig|28037.231.peg.214"/>
<evidence type="ECO:0000313" key="1">
    <source>
        <dbReference type="EMBL" id="KXA62751.1"/>
    </source>
</evidence>
<proteinExistence type="predicted"/>
<dbReference type="AlphaFoldDB" id="A0A133S2S8"/>
<gene>
    <name evidence="1" type="ORF">HMPREF3228_00211</name>
</gene>
<name>A0A133S2S8_STRMT</name>
<organism evidence="1 2">
    <name type="scientific">Streptococcus mitis</name>
    <dbReference type="NCBI Taxonomy" id="28037"/>
    <lineage>
        <taxon>Bacteria</taxon>
        <taxon>Bacillati</taxon>
        <taxon>Bacillota</taxon>
        <taxon>Bacilli</taxon>
        <taxon>Lactobacillales</taxon>
        <taxon>Streptococcaceae</taxon>
        <taxon>Streptococcus</taxon>
        <taxon>Streptococcus mitis group</taxon>
    </lineage>
</organism>
<sequence length="48" mass="5903">MLEIFSSFLVSFSEYFPIISEKVKKGKFLYFCVRKYNIDYFFSFLNCY</sequence>
<comment type="caution">
    <text evidence="1">The sequence shown here is derived from an EMBL/GenBank/DDBJ whole genome shotgun (WGS) entry which is preliminary data.</text>
</comment>
<protein>
    <submittedName>
        <fullName evidence="1">Uncharacterized protein</fullName>
    </submittedName>
</protein>
<accession>A0A133S2S8</accession>
<dbReference type="EMBL" id="LRQR01000013">
    <property type="protein sequence ID" value="KXA62751.1"/>
    <property type="molecule type" value="Genomic_DNA"/>
</dbReference>